<sequence>MPDEVIINKIYVIRGQKVMLDRDLADLYDVETRRLKEQVRRNINRFPEEFMFELTKEELEEWRTQYASSNRDVMGIRIAPFVFTEHGILMLSSVLSSEKAVQMNIQIIKTFVQLRKIANNYEEIMAKIRQMESQTNEQFSEIYKVLQNLLSKPEEKPRKEIGYKAGRK</sequence>
<keyword evidence="4" id="KW-1185">Reference proteome</keyword>
<dbReference type="InterPro" id="IPR018873">
    <property type="entry name" value="KilA-N_DNA-bd_domain"/>
</dbReference>
<dbReference type="OrthoDB" id="9816206at2"/>
<dbReference type="KEGG" id="aev:EI546_09595"/>
<organism evidence="2 4">
    <name type="scientific">Aequorivita ciconiae</name>
    <dbReference type="NCBI Taxonomy" id="2494375"/>
    <lineage>
        <taxon>Bacteria</taxon>
        <taxon>Pseudomonadati</taxon>
        <taxon>Bacteroidota</taxon>
        <taxon>Flavobacteriia</taxon>
        <taxon>Flavobacteriales</taxon>
        <taxon>Flavobacteriaceae</taxon>
        <taxon>Aequorivita</taxon>
    </lineage>
</organism>
<gene>
    <name evidence="2" type="ORF">EI546_09550</name>
    <name evidence="3" type="ORF">EI546_09595</name>
</gene>
<dbReference type="Pfam" id="PF10543">
    <property type="entry name" value="ORF6N"/>
    <property type="match status" value="1"/>
</dbReference>
<name>A0A410G7L3_9FLAO</name>
<accession>A0A410G7L3</accession>
<protein>
    <submittedName>
        <fullName evidence="2">ORF6N domain-containing protein</fullName>
    </submittedName>
</protein>
<feature type="domain" description="KilA-N DNA-binding" evidence="1">
    <location>
        <begin position="8"/>
        <end position="94"/>
    </location>
</feature>
<proteinExistence type="predicted"/>
<evidence type="ECO:0000313" key="3">
    <source>
        <dbReference type="EMBL" id="QAA83222.1"/>
    </source>
</evidence>
<dbReference type="EMBL" id="CP034951">
    <property type="protein sequence ID" value="QAA83221.1"/>
    <property type="molecule type" value="Genomic_DNA"/>
</dbReference>
<evidence type="ECO:0000313" key="2">
    <source>
        <dbReference type="EMBL" id="QAA83221.1"/>
    </source>
</evidence>
<dbReference type="EMBL" id="CP034951">
    <property type="protein sequence ID" value="QAA83222.1"/>
    <property type="molecule type" value="Genomic_DNA"/>
</dbReference>
<evidence type="ECO:0000259" key="1">
    <source>
        <dbReference type="Pfam" id="PF10543"/>
    </source>
</evidence>
<evidence type="ECO:0000313" key="4">
    <source>
        <dbReference type="Proteomes" id="UP000285517"/>
    </source>
</evidence>
<dbReference type="AlphaFoldDB" id="A0A410G7L3"/>
<reference evidence="2 4" key="1">
    <citation type="submission" date="2019-01" db="EMBL/GenBank/DDBJ databases">
        <title>Complete genome sequencing of Aequorivita sp. H23M31.</title>
        <authorList>
            <person name="Bae J.-W."/>
        </authorList>
    </citation>
    <scope>NUCLEOTIDE SEQUENCE [LARGE SCALE GENOMIC DNA]</scope>
    <source>
        <strain evidence="2 4">H23M31</strain>
    </source>
</reference>
<dbReference type="Proteomes" id="UP000285517">
    <property type="component" value="Chromosome"/>
</dbReference>
<dbReference type="KEGG" id="aev:EI546_09550"/>